<dbReference type="PANTHER" id="PTHR18898:SF2">
    <property type="entry name" value="NUCLEOPROTEIN TPR"/>
    <property type="match status" value="1"/>
</dbReference>
<feature type="coiled-coil region" evidence="4">
    <location>
        <begin position="67"/>
        <end position="133"/>
    </location>
</feature>
<feature type="coiled-coil region" evidence="4">
    <location>
        <begin position="866"/>
        <end position="960"/>
    </location>
</feature>
<feature type="domain" description="Nucleoprotein TPR/MPL1" evidence="6">
    <location>
        <begin position="216"/>
        <end position="291"/>
    </location>
</feature>
<proteinExistence type="predicted"/>
<dbReference type="Gene3D" id="1.10.287.2610">
    <property type="match status" value="1"/>
</dbReference>
<evidence type="ECO:0000256" key="1">
    <source>
        <dbReference type="ARBA" id="ARBA00004123"/>
    </source>
</evidence>
<evidence type="ECO:0000259" key="7">
    <source>
        <dbReference type="Pfam" id="PF25785"/>
    </source>
</evidence>
<evidence type="ECO:0000259" key="6">
    <source>
        <dbReference type="Pfam" id="PF25481"/>
    </source>
</evidence>
<keyword evidence="2 4" id="KW-0175">Coiled coil</keyword>
<feature type="compositionally biased region" description="Polar residues" evidence="5">
    <location>
        <begin position="1136"/>
        <end position="1148"/>
    </location>
</feature>
<feature type="coiled-coil region" evidence="4">
    <location>
        <begin position="595"/>
        <end position="680"/>
    </location>
</feature>
<evidence type="ECO:0008006" key="10">
    <source>
        <dbReference type="Google" id="ProtNLM"/>
    </source>
</evidence>
<evidence type="ECO:0000256" key="2">
    <source>
        <dbReference type="ARBA" id="ARBA00023054"/>
    </source>
</evidence>
<feature type="coiled-coil region" evidence="4">
    <location>
        <begin position="799"/>
        <end position="833"/>
    </location>
</feature>
<dbReference type="InterPro" id="IPR057974">
    <property type="entry name" value="NUA/TPR/MLP1-2-like_dom"/>
</dbReference>
<feature type="compositionally biased region" description="Basic and acidic residues" evidence="5">
    <location>
        <begin position="1103"/>
        <end position="1126"/>
    </location>
</feature>
<reference evidence="8 9" key="1">
    <citation type="submission" date="2014-04" db="EMBL/GenBank/DDBJ databases">
        <title>Evolutionary Origins and Diversification of the Mycorrhizal Mutualists.</title>
        <authorList>
            <consortium name="DOE Joint Genome Institute"/>
            <consortium name="Mycorrhizal Genomics Consortium"/>
            <person name="Kohler A."/>
            <person name="Kuo A."/>
            <person name="Nagy L.G."/>
            <person name="Floudas D."/>
            <person name="Copeland A."/>
            <person name="Barry K.W."/>
            <person name="Cichocki N."/>
            <person name="Veneault-Fourrey C."/>
            <person name="LaButti K."/>
            <person name="Lindquist E.A."/>
            <person name="Lipzen A."/>
            <person name="Lundell T."/>
            <person name="Morin E."/>
            <person name="Murat C."/>
            <person name="Riley R."/>
            <person name="Ohm R."/>
            <person name="Sun H."/>
            <person name="Tunlid A."/>
            <person name="Henrissat B."/>
            <person name="Grigoriev I.V."/>
            <person name="Hibbett D.S."/>
            <person name="Martin F."/>
        </authorList>
    </citation>
    <scope>NUCLEOTIDE SEQUENCE [LARGE SCALE GENOMIC DNA]</scope>
    <source>
        <strain evidence="8 9">Koide BX008</strain>
    </source>
</reference>
<dbReference type="Proteomes" id="UP000054549">
    <property type="component" value="Unassembled WGS sequence"/>
</dbReference>
<evidence type="ECO:0000313" key="8">
    <source>
        <dbReference type="EMBL" id="KIL62052.1"/>
    </source>
</evidence>
<organism evidence="8 9">
    <name type="scientific">Amanita muscaria (strain Koide BX008)</name>
    <dbReference type="NCBI Taxonomy" id="946122"/>
    <lineage>
        <taxon>Eukaryota</taxon>
        <taxon>Fungi</taxon>
        <taxon>Dikarya</taxon>
        <taxon>Basidiomycota</taxon>
        <taxon>Agaricomycotina</taxon>
        <taxon>Agaricomycetes</taxon>
        <taxon>Agaricomycetidae</taxon>
        <taxon>Agaricales</taxon>
        <taxon>Pluteineae</taxon>
        <taxon>Amanitaceae</taxon>
        <taxon>Amanita</taxon>
    </lineage>
</organism>
<dbReference type="OrthoDB" id="343070at2759"/>
<gene>
    <name evidence="8" type="ORF">M378DRAFT_808104</name>
</gene>
<feature type="compositionally biased region" description="Low complexity" evidence="5">
    <location>
        <begin position="10"/>
        <end position="22"/>
    </location>
</feature>
<dbReference type="PANTHER" id="PTHR18898">
    <property type="entry name" value="NUCLEOPROTEIN TPR-RELATED"/>
    <property type="match status" value="1"/>
</dbReference>
<feature type="compositionally biased region" description="Polar residues" evidence="5">
    <location>
        <begin position="969"/>
        <end position="985"/>
    </location>
</feature>
<keyword evidence="3" id="KW-0539">Nucleus</keyword>
<dbReference type="AlphaFoldDB" id="A0A0C2WKK0"/>
<feature type="coiled-coil region" evidence="4">
    <location>
        <begin position="736"/>
        <end position="770"/>
    </location>
</feature>
<feature type="domain" description="NUA/TPR/MLP1-2-like" evidence="7">
    <location>
        <begin position="522"/>
        <end position="621"/>
    </location>
</feature>
<evidence type="ECO:0000256" key="4">
    <source>
        <dbReference type="SAM" id="Coils"/>
    </source>
</evidence>
<feature type="coiled-coil region" evidence="4">
    <location>
        <begin position="477"/>
        <end position="556"/>
    </location>
</feature>
<comment type="subcellular location">
    <subcellularLocation>
        <location evidence="1">Nucleus</location>
    </subcellularLocation>
</comment>
<dbReference type="EMBL" id="KN818276">
    <property type="protein sequence ID" value="KIL62052.1"/>
    <property type="molecule type" value="Genomic_DNA"/>
</dbReference>
<dbReference type="Pfam" id="PF25785">
    <property type="entry name" value="TPR"/>
    <property type="match status" value="1"/>
</dbReference>
<sequence>MMKTRRAKKSANAAASEAGPSSDQPEEPRFTVAIPDDLDLDALSSIFPNVEFSTPSSEIVAAIYRLLVQQATDLNDTQRELEEARAEAEKKDVELDQALQDRETMSKDLEQSLESCQADLHKIKQERDQLLTSQAALKAQITTIHATQTTSTAEVDGLKVRVEDVEREKRDLVVVISRLKQEGEEREDEIQTLRLNLKEARQDHQTLESQIRELRSAETSTKFKFDTLNQQFQLVQGEAERTANELNSKTEEFSKYRRTKSAEMTNLQASYDSLKQNFESVQASLKALQSSHTQQSHQLTQALARVQDLTGQLAEQEATYASEANGLRRLVSMMEEREQQAKEIVESIEKEWAGVGEKAEQREATLRDEVDRERRAREEAEKRLYQLETVLDRMGRGELPLPSRSTPTTPLRTPRTADVSTMDVMMGLSPTVAMASKTQKSGKTFTEVYADYVRLQDEYAQKCAEYDHMDRTLTSVLAQIEERAPVLSQQRAEYERLQSEASELAVQLSNAISEREAQTHLAQENGQKLGKSVRENELLQKQLEDLGRQVQSLLREIARRDDPTLVNAEEVDVQPMVAEDTDTLISNNLVLFKSISSLQEQSQKLLRIVRELSSKMENEEREYKDSMEREQSEAIREAHEAMQELAAQLDRQKKNSDNVIQAYVKERDALKAMLARAEKAVGGPLTTGTSGDAAGSTTRVEGQSGSLVKELVEVQSQFEAYKTEMGIDSVRLRDDLVASQREVAQLSAALAKANAKIEFLTDRHRMHQEQFSLHAKDIDDLTKRNQKLFDQWTRIDIECSRATEDFQIANGRIEQLRNECANLRAEKKIWESVQGRLVEENKTLALERSHLSDLMANVQKMHNDLERSGENDRRRLESQLQMLEGQGQDLRVQLSQERDTIRHIGLQKDIELKELQNRLDKGIQELSKTRENLVGAETSKKHLEERISDLTKQIYGSEEKLAVYERRPSATSGTSQTGEQGISREQQLESEVAELRSALKVAELDLAAAKGHVQQFKEISQASEEALSNLNSTYDDYKASTEGQISRHQVEYAALQERLEAVQEELAQLRNRHSELQKTFDDEKAAWTNDKRTLEGTIVDLSTSEKHAETDRSSRENEIRQLEERAKRKSGIPTKSLLTQILSSPLRP</sequence>
<name>A0A0C2WKK0_AMAMK</name>
<dbReference type="GO" id="GO:0017056">
    <property type="term" value="F:structural constituent of nuclear pore"/>
    <property type="evidence" value="ECO:0007669"/>
    <property type="project" value="TreeGrafter"/>
</dbReference>
<feature type="region of interest" description="Disordered" evidence="5">
    <location>
        <begin position="1102"/>
        <end position="1148"/>
    </location>
</feature>
<dbReference type="Pfam" id="PF25481">
    <property type="entry name" value="Nucleoprot-TPR"/>
    <property type="match status" value="1"/>
</dbReference>
<evidence type="ECO:0000256" key="3">
    <source>
        <dbReference type="ARBA" id="ARBA00023242"/>
    </source>
</evidence>
<dbReference type="InterPro" id="IPR057577">
    <property type="entry name" value="Nucleoprot-TPR/MLP1_dom"/>
</dbReference>
<dbReference type="GO" id="GO:0006406">
    <property type="term" value="P:mRNA export from nucleus"/>
    <property type="evidence" value="ECO:0007669"/>
    <property type="project" value="TreeGrafter"/>
</dbReference>
<dbReference type="GO" id="GO:0005643">
    <property type="term" value="C:nuclear pore"/>
    <property type="evidence" value="ECO:0007669"/>
    <property type="project" value="TreeGrafter"/>
</dbReference>
<feature type="compositionally biased region" description="Low complexity" evidence="5">
    <location>
        <begin position="399"/>
        <end position="415"/>
    </location>
</feature>
<feature type="region of interest" description="Disordered" evidence="5">
    <location>
        <begin position="1"/>
        <end position="31"/>
    </location>
</feature>
<evidence type="ECO:0000256" key="5">
    <source>
        <dbReference type="SAM" id="MobiDB-lite"/>
    </source>
</evidence>
<protein>
    <recommendedName>
        <fullName evidence="10">Nucleoprotein TPR/MLP1 domain-containing protein</fullName>
    </recommendedName>
</protein>
<feature type="region of interest" description="Disordered" evidence="5">
    <location>
        <begin position="396"/>
        <end position="415"/>
    </location>
</feature>
<keyword evidence="9" id="KW-1185">Reference proteome</keyword>
<feature type="region of interest" description="Disordered" evidence="5">
    <location>
        <begin position="963"/>
        <end position="986"/>
    </location>
</feature>
<evidence type="ECO:0000313" key="9">
    <source>
        <dbReference type="Proteomes" id="UP000054549"/>
    </source>
</evidence>
<feature type="coiled-coil region" evidence="4">
    <location>
        <begin position="257"/>
        <end position="390"/>
    </location>
</feature>
<dbReference type="STRING" id="946122.A0A0C2WKK0"/>
<feature type="coiled-coil region" evidence="4">
    <location>
        <begin position="162"/>
        <end position="217"/>
    </location>
</feature>
<accession>A0A0C2WKK0</accession>
<dbReference type="InParanoid" id="A0A0C2WKK0"/>
<dbReference type="HOGENOM" id="CLU_279273_0_0_1"/>